<dbReference type="RefSeq" id="WP_210062296.1">
    <property type="nucleotide sequence ID" value="NZ_JAGGLJ010000030.1"/>
</dbReference>
<name>A0ABS4KEN1_9FIRM</name>
<accession>A0ABS4KEN1</accession>
<gene>
    <name evidence="1" type="ORF">J2Z71_001770</name>
</gene>
<evidence type="ECO:0000313" key="2">
    <source>
        <dbReference type="Proteomes" id="UP001519306"/>
    </source>
</evidence>
<reference evidence="1 2" key="1">
    <citation type="submission" date="2021-03" db="EMBL/GenBank/DDBJ databases">
        <title>Genomic Encyclopedia of Type Strains, Phase IV (KMG-IV): sequencing the most valuable type-strain genomes for metagenomic binning, comparative biology and taxonomic classification.</title>
        <authorList>
            <person name="Goeker M."/>
        </authorList>
    </citation>
    <scope>NUCLEOTIDE SEQUENCE [LARGE SCALE GENOMIC DNA]</scope>
    <source>
        <strain evidence="1 2">DSM 27563</strain>
    </source>
</reference>
<evidence type="ECO:0000313" key="1">
    <source>
        <dbReference type="EMBL" id="MBP2026210.1"/>
    </source>
</evidence>
<dbReference type="EMBL" id="JAGGLJ010000030">
    <property type="protein sequence ID" value="MBP2026210.1"/>
    <property type="molecule type" value="Genomic_DNA"/>
</dbReference>
<comment type="caution">
    <text evidence="1">The sequence shown here is derived from an EMBL/GenBank/DDBJ whole genome shotgun (WGS) entry which is preliminary data.</text>
</comment>
<proteinExistence type="predicted"/>
<sequence length="141" mass="16418">MYEPYTRQVLPSEKYRSLLGSAICVFNSNNSFIIENILNSDSENKYDWHSLIDLPSGNLEKSIKETISKSSNTEISKLFSELINMRNRIVHSFQITDDKNEQLLATKKKDGKQFHITEDVLLDFIKKNEQLSILLHDFRGY</sequence>
<organism evidence="1 2">
    <name type="scientific">Peptoniphilus stercorisuis</name>
    <dbReference type="NCBI Taxonomy" id="1436965"/>
    <lineage>
        <taxon>Bacteria</taxon>
        <taxon>Bacillati</taxon>
        <taxon>Bacillota</taxon>
        <taxon>Tissierellia</taxon>
        <taxon>Tissierellales</taxon>
        <taxon>Peptoniphilaceae</taxon>
        <taxon>Peptoniphilus</taxon>
    </lineage>
</organism>
<keyword evidence="2" id="KW-1185">Reference proteome</keyword>
<evidence type="ECO:0008006" key="3">
    <source>
        <dbReference type="Google" id="ProtNLM"/>
    </source>
</evidence>
<protein>
    <recommendedName>
        <fullName evidence="3">Selenium binding protein</fullName>
    </recommendedName>
</protein>
<dbReference type="Proteomes" id="UP001519306">
    <property type="component" value="Unassembled WGS sequence"/>
</dbReference>